<feature type="transmembrane region" description="Helical" evidence="1">
    <location>
        <begin position="42"/>
        <end position="62"/>
    </location>
</feature>
<feature type="transmembrane region" description="Helical" evidence="1">
    <location>
        <begin position="217"/>
        <end position="239"/>
    </location>
</feature>
<proteinExistence type="predicted"/>
<dbReference type="PIRSF" id="PIRSF009141">
    <property type="entry name" value="UCP009141"/>
    <property type="match status" value="1"/>
</dbReference>
<keyword evidence="1" id="KW-0472">Membrane</keyword>
<dbReference type="EMBL" id="JAGSGD010000002">
    <property type="protein sequence ID" value="MBR7621662.1"/>
    <property type="molecule type" value="Genomic_DNA"/>
</dbReference>
<feature type="transmembrane region" description="Helical" evidence="1">
    <location>
        <begin position="93"/>
        <end position="112"/>
    </location>
</feature>
<evidence type="ECO:0000256" key="1">
    <source>
        <dbReference type="SAM" id="Phobius"/>
    </source>
</evidence>
<keyword evidence="1" id="KW-0812">Transmembrane</keyword>
<sequence length="292" mass="33383">MSLKDWIKGRVAAMDLAVRPWAARSRLNAFAYEFLLFGLKQAWACLYGGAMVALLIGSHFWWPADAALSRYDFLVVAAVALQVLLLATKLERWDEAVVIAVFHVVGTIMEIFKTSHGSWIYLEPSVLRIAGVPLFSGFMYAAIGSYIARAWRLFEIRFRNYPPLWGPWLLAILSYANFFTHHYTVDIRWGLFVLSVVLFGGRSFQFTPDLKPRSMPMLLGFFLVAVFIWFAENIGTFTATWTYPQQAAQWRPVGLAKLGSWYLLMMLSFVLVTLVHRPRPVESDEPRETLLD</sequence>
<evidence type="ECO:0000313" key="3">
    <source>
        <dbReference type="Proteomes" id="UP000622580"/>
    </source>
</evidence>
<evidence type="ECO:0000313" key="2">
    <source>
        <dbReference type="EMBL" id="MBR7621662.1"/>
    </source>
</evidence>
<dbReference type="Proteomes" id="UP000622580">
    <property type="component" value="Unassembled WGS sequence"/>
</dbReference>
<organism evidence="2 3">
    <name type="scientific">Phenylobacterium glaciei</name>
    <dbReference type="NCBI Taxonomy" id="2803784"/>
    <lineage>
        <taxon>Bacteria</taxon>
        <taxon>Pseudomonadati</taxon>
        <taxon>Pseudomonadota</taxon>
        <taxon>Alphaproteobacteria</taxon>
        <taxon>Caulobacterales</taxon>
        <taxon>Caulobacteraceae</taxon>
        <taxon>Phenylobacterium</taxon>
    </lineage>
</organism>
<dbReference type="AlphaFoldDB" id="A0A941HYR0"/>
<feature type="transmembrane region" description="Helical" evidence="1">
    <location>
        <begin position="132"/>
        <end position="151"/>
    </location>
</feature>
<gene>
    <name evidence="2" type="ORF">JKL49_19880</name>
</gene>
<comment type="caution">
    <text evidence="2">The sequence shown here is derived from an EMBL/GenBank/DDBJ whole genome shotgun (WGS) entry which is preliminary data.</text>
</comment>
<name>A0A941HYR0_9CAUL</name>
<accession>A0A941HYR0</accession>
<dbReference type="RefSeq" id="WP_215343172.1">
    <property type="nucleotide sequence ID" value="NZ_JAGSGD010000002.1"/>
</dbReference>
<reference evidence="2" key="1">
    <citation type="submission" date="2021-04" db="EMBL/GenBank/DDBJ databases">
        <title>Draft genome assembly of strain Phenylobacterium sp. 20VBR1 using MiniION and Illumina platforms.</title>
        <authorList>
            <person name="Thomas F.A."/>
            <person name="Krishnan K.P."/>
            <person name="Sinha R.K."/>
        </authorList>
    </citation>
    <scope>NUCLEOTIDE SEQUENCE</scope>
    <source>
        <strain evidence="2">20VBR1</strain>
    </source>
</reference>
<keyword evidence="1" id="KW-1133">Transmembrane helix</keyword>
<dbReference type="InterPro" id="IPR008535">
    <property type="entry name" value="DUF817"/>
</dbReference>
<feature type="transmembrane region" description="Helical" evidence="1">
    <location>
        <begin position="187"/>
        <end position="205"/>
    </location>
</feature>
<protein>
    <submittedName>
        <fullName evidence="2">DUF817 domain-containing protein</fullName>
    </submittedName>
</protein>
<feature type="transmembrane region" description="Helical" evidence="1">
    <location>
        <begin position="259"/>
        <end position="277"/>
    </location>
</feature>
<dbReference type="Pfam" id="PF05675">
    <property type="entry name" value="DUF817"/>
    <property type="match status" value="1"/>
</dbReference>
<keyword evidence="3" id="KW-1185">Reference proteome</keyword>
<feature type="transmembrane region" description="Helical" evidence="1">
    <location>
        <begin position="68"/>
        <end position="86"/>
    </location>
</feature>